<comment type="subcellular location">
    <subcellularLocation>
        <location evidence="1">Nucleus</location>
    </subcellularLocation>
</comment>
<evidence type="ECO:0000256" key="3">
    <source>
        <dbReference type="ARBA" id="ARBA00023125"/>
    </source>
</evidence>
<feature type="region of interest" description="Disordered" evidence="7">
    <location>
        <begin position="41"/>
        <end position="89"/>
    </location>
</feature>
<dbReference type="InterPro" id="IPR044808">
    <property type="entry name" value="ERF_plant"/>
</dbReference>
<dbReference type="PRINTS" id="PR00367">
    <property type="entry name" value="ETHRSPELEMNT"/>
</dbReference>
<evidence type="ECO:0000313" key="10">
    <source>
        <dbReference type="Proteomes" id="UP001159364"/>
    </source>
</evidence>
<accession>A0AAV8UA27</accession>
<dbReference type="PROSITE" id="PS51032">
    <property type="entry name" value="AP2_ERF"/>
    <property type="match status" value="1"/>
</dbReference>
<sequence length="242" mass="27229">MDCNPLNHPNLGSSHPQTRYLGLFDPFFWDEFLLSPGWPSPVGSADSSHKSKTISFTTPTSHKDAESRTPIEVEEKQSNNSQQFNFSKEIKGQEHISNAKLKNSKEKGYRGVRKRPWGKYAAEIRDSTRHGLRVWLGTFDTAEEAALAYDQAALTVQGAKAVLNFPVEKVSESLAELNCGFKDVKCSPVEVLKKKHYVERRAVTRKNGSNKVRKDEQVLVLEDLGTEYLEQLLTSCDTESPQ</sequence>
<reference evidence="9 10" key="1">
    <citation type="submission" date="2021-09" db="EMBL/GenBank/DDBJ databases">
        <title>Genomic insights and catalytic innovation underlie evolution of tropane alkaloids biosynthesis.</title>
        <authorList>
            <person name="Wang Y.-J."/>
            <person name="Tian T."/>
            <person name="Huang J.-P."/>
            <person name="Huang S.-X."/>
        </authorList>
    </citation>
    <scope>NUCLEOTIDE SEQUENCE [LARGE SCALE GENOMIC DNA]</scope>
    <source>
        <strain evidence="9">KIB-2018</strain>
        <tissue evidence="9">Leaf</tissue>
    </source>
</reference>
<dbReference type="FunFam" id="3.30.730.10:FF:000001">
    <property type="entry name" value="Ethylene-responsive transcription factor 2"/>
    <property type="match status" value="1"/>
</dbReference>
<dbReference type="PANTHER" id="PTHR31190:SF472">
    <property type="entry name" value="ETHYLENE-RESPONSIVE TRANSCRIPTION FACTOR 1B-LIKE"/>
    <property type="match status" value="1"/>
</dbReference>
<dbReference type="InterPro" id="IPR001471">
    <property type="entry name" value="AP2/ERF_dom"/>
</dbReference>
<dbReference type="InterPro" id="IPR036955">
    <property type="entry name" value="AP2/ERF_dom_sf"/>
</dbReference>
<dbReference type="GO" id="GO:0003700">
    <property type="term" value="F:DNA-binding transcription factor activity"/>
    <property type="evidence" value="ECO:0007669"/>
    <property type="project" value="InterPro"/>
</dbReference>
<evidence type="ECO:0000256" key="2">
    <source>
        <dbReference type="ARBA" id="ARBA00023015"/>
    </source>
</evidence>
<gene>
    <name evidence="9" type="ORF">K2173_018259</name>
</gene>
<keyword evidence="10" id="KW-1185">Reference proteome</keyword>
<protein>
    <recommendedName>
        <fullName evidence="8">AP2/ERF domain-containing protein</fullName>
    </recommendedName>
</protein>
<evidence type="ECO:0000259" key="8">
    <source>
        <dbReference type="PROSITE" id="PS51032"/>
    </source>
</evidence>
<evidence type="ECO:0000256" key="1">
    <source>
        <dbReference type="ARBA" id="ARBA00004123"/>
    </source>
</evidence>
<dbReference type="GO" id="GO:0005634">
    <property type="term" value="C:nucleus"/>
    <property type="evidence" value="ECO:0007669"/>
    <property type="project" value="UniProtKB-SubCell"/>
</dbReference>
<dbReference type="SUPFAM" id="SSF54171">
    <property type="entry name" value="DNA-binding domain"/>
    <property type="match status" value="1"/>
</dbReference>
<evidence type="ECO:0000313" key="9">
    <source>
        <dbReference type="EMBL" id="KAJ8899285.1"/>
    </source>
</evidence>
<comment type="caution">
    <text evidence="9">The sequence shown here is derived from an EMBL/GenBank/DDBJ whole genome shotgun (WGS) entry which is preliminary data.</text>
</comment>
<evidence type="ECO:0000256" key="7">
    <source>
        <dbReference type="SAM" id="MobiDB-lite"/>
    </source>
</evidence>
<name>A0AAV8UA27_9ROSI</name>
<dbReference type="Gene3D" id="3.30.730.10">
    <property type="entry name" value="AP2/ERF domain"/>
    <property type="match status" value="1"/>
</dbReference>
<dbReference type="CDD" id="cd00018">
    <property type="entry name" value="AP2"/>
    <property type="match status" value="1"/>
</dbReference>
<dbReference type="Pfam" id="PF00847">
    <property type="entry name" value="AP2"/>
    <property type="match status" value="1"/>
</dbReference>
<evidence type="ECO:0000256" key="6">
    <source>
        <dbReference type="ARBA" id="ARBA00024343"/>
    </source>
</evidence>
<dbReference type="AlphaFoldDB" id="A0AAV8UA27"/>
<feature type="domain" description="AP2/ERF" evidence="8">
    <location>
        <begin position="108"/>
        <end position="166"/>
    </location>
</feature>
<organism evidence="9 10">
    <name type="scientific">Erythroxylum novogranatense</name>
    <dbReference type="NCBI Taxonomy" id="1862640"/>
    <lineage>
        <taxon>Eukaryota</taxon>
        <taxon>Viridiplantae</taxon>
        <taxon>Streptophyta</taxon>
        <taxon>Embryophyta</taxon>
        <taxon>Tracheophyta</taxon>
        <taxon>Spermatophyta</taxon>
        <taxon>Magnoliopsida</taxon>
        <taxon>eudicotyledons</taxon>
        <taxon>Gunneridae</taxon>
        <taxon>Pentapetalae</taxon>
        <taxon>rosids</taxon>
        <taxon>fabids</taxon>
        <taxon>Malpighiales</taxon>
        <taxon>Erythroxylaceae</taxon>
        <taxon>Erythroxylum</taxon>
    </lineage>
</organism>
<evidence type="ECO:0000256" key="5">
    <source>
        <dbReference type="ARBA" id="ARBA00023242"/>
    </source>
</evidence>
<dbReference type="EMBL" id="JAIWQS010000008">
    <property type="protein sequence ID" value="KAJ8899285.1"/>
    <property type="molecule type" value="Genomic_DNA"/>
</dbReference>
<dbReference type="InterPro" id="IPR016177">
    <property type="entry name" value="DNA-bd_dom_sf"/>
</dbReference>
<keyword evidence="5" id="KW-0539">Nucleus</keyword>
<dbReference type="GO" id="GO:0009873">
    <property type="term" value="P:ethylene-activated signaling pathway"/>
    <property type="evidence" value="ECO:0007669"/>
    <property type="project" value="InterPro"/>
</dbReference>
<keyword evidence="4" id="KW-0804">Transcription</keyword>
<dbReference type="GO" id="GO:0003677">
    <property type="term" value="F:DNA binding"/>
    <property type="evidence" value="ECO:0007669"/>
    <property type="project" value="UniProtKB-KW"/>
</dbReference>
<dbReference type="SMART" id="SM00380">
    <property type="entry name" value="AP2"/>
    <property type="match status" value="1"/>
</dbReference>
<keyword evidence="2" id="KW-0805">Transcription regulation</keyword>
<comment type="similarity">
    <text evidence="6">Belongs to the AP2/ERF transcription factor family. ERF subfamily.</text>
</comment>
<dbReference type="PANTHER" id="PTHR31190">
    <property type="entry name" value="DNA-BINDING DOMAIN"/>
    <property type="match status" value="1"/>
</dbReference>
<keyword evidence="3" id="KW-0238">DNA-binding</keyword>
<feature type="compositionally biased region" description="Basic and acidic residues" evidence="7">
    <location>
        <begin position="61"/>
        <end position="77"/>
    </location>
</feature>
<dbReference type="Proteomes" id="UP001159364">
    <property type="component" value="Linkage Group LG08"/>
</dbReference>
<proteinExistence type="inferred from homology"/>
<evidence type="ECO:0000256" key="4">
    <source>
        <dbReference type="ARBA" id="ARBA00023163"/>
    </source>
</evidence>